<keyword evidence="2" id="KW-1133">Transmembrane helix</keyword>
<dbReference type="KEGG" id="tpol:Mal48_41600"/>
<dbReference type="SUPFAM" id="SSF52266">
    <property type="entry name" value="SGNH hydrolase"/>
    <property type="match status" value="1"/>
</dbReference>
<keyword evidence="4" id="KW-1185">Reference proteome</keyword>
<feature type="region of interest" description="Disordered" evidence="1">
    <location>
        <begin position="367"/>
        <end position="405"/>
    </location>
</feature>
<evidence type="ECO:0000256" key="1">
    <source>
        <dbReference type="SAM" id="MobiDB-lite"/>
    </source>
</evidence>
<evidence type="ECO:0000313" key="4">
    <source>
        <dbReference type="Proteomes" id="UP000315724"/>
    </source>
</evidence>
<accession>A0A517QTL9</accession>
<dbReference type="AlphaFoldDB" id="A0A517QTL9"/>
<name>A0A517QTL9_9PLAN</name>
<proteinExistence type="predicted"/>
<evidence type="ECO:0008006" key="5">
    <source>
        <dbReference type="Google" id="ProtNLM"/>
    </source>
</evidence>
<evidence type="ECO:0000256" key="2">
    <source>
        <dbReference type="SAM" id="Phobius"/>
    </source>
</evidence>
<evidence type="ECO:0000313" key="3">
    <source>
        <dbReference type="EMBL" id="QDT34887.1"/>
    </source>
</evidence>
<feature type="transmembrane region" description="Helical" evidence="2">
    <location>
        <begin position="12"/>
        <end position="32"/>
    </location>
</feature>
<organism evidence="3 4">
    <name type="scientific">Thalassoglobus polymorphus</name>
    <dbReference type="NCBI Taxonomy" id="2527994"/>
    <lineage>
        <taxon>Bacteria</taxon>
        <taxon>Pseudomonadati</taxon>
        <taxon>Planctomycetota</taxon>
        <taxon>Planctomycetia</taxon>
        <taxon>Planctomycetales</taxon>
        <taxon>Planctomycetaceae</taxon>
        <taxon>Thalassoglobus</taxon>
    </lineage>
</organism>
<dbReference type="GO" id="GO:0016788">
    <property type="term" value="F:hydrolase activity, acting on ester bonds"/>
    <property type="evidence" value="ECO:0007669"/>
    <property type="project" value="UniProtKB-ARBA"/>
</dbReference>
<dbReference type="RefSeq" id="WP_145203553.1">
    <property type="nucleotide sequence ID" value="NZ_CP036267.1"/>
</dbReference>
<dbReference type="EMBL" id="CP036267">
    <property type="protein sequence ID" value="QDT34887.1"/>
    <property type="molecule type" value="Genomic_DNA"/>
</dbReference>
<feature type="compositionally biased region" description="Polar residues" evidence="1">
    <location>
        <begin position="377"/>
        <end position="389"/>
    </location>
</feature>
<keyword evidence="2" id="KW-0812">Transmembrane</keyword>
<keyword evidence="2" id="KW-0472">Membrane</keyword>
<reference evidence="3 4" key="1">
    <citation type="submission" date="2019-02" db="EMBL/GenBank/DDBJ databases">
        <title>Deep-cultivation of Planctomycetes and their phenomic and genomic characterization uncovers novel biology.</title>
        <authorList>
            <person name="Wiegand S."/>
            <person name="Jogler M."/>
            <person name="Boedeker C."/>
            <person name="Pinto D."/>
            <person name="Vollmers J."/>
            <person name="Rivas-Marin E."/>
            <person name="Kohn T."/>
            <person name="Peeters S.H."/>
            <person name="Heuer A."/>
            <person name="Rast P."/>
            <person name="Oberbeckmann S."/>
            <person name="Bunk B."/>
            <person name="Jeske O."/>
            <person name="Meyerdierks A."/>
            <person name="Storesund J.E."/>
            <person name="Kallscheuer N."/>
            <person name="Luecker S."/>
            <person name="Lage O.M."/>
            <person name="Pohl T."/>
            <person name="Merkel B.J."/>
            <person name="Hornburger P."/>
            <person name="Mueller R.-W."/>
            <person name="Bruemmer F."/>
            <person name="Labrenz M."/>
            <person name="Spormann A.M."/>
            <person name="Op den Camp H."/>
            <person name="Overmann J."/>
            <person name="Amann R."/>
            <person name="Jetten M.S.M."/>
            <person name="Mascher T."/>
            <person name="Medema M.H."/>
            <person name="Devos D.P."/>
            <person name="Kaster A.-K."/>
            <person name="Ovreas L."/>
            <person name="Rohde M."/>
            <person name="Galperin M.Y."/>
            <person name="Jogler C."/>
        </authorList>
    </citation>
    <scope>NUCLEOTIDE SEQUENCE [LARGE SCALE GENOMIC DNA]</scope>
    <source>
        <strain evidence="3 4">Mal48</strain>
    </source>
</reference>
<dbReference type="Proteomes" id="UP000315724">
    <property type="component" value="Chromosome"/>
</dbReference>
<sequence length="405" mass="44597">MIRSLLRTFSRFLAAVVLFGLILCAVEVWFRWNRLDSVVNKAPRNSEPLVSQVVKPSSTTFLEVTPLLKTEMPVSLTEQALLRTNEFGTRGEKIAIPKPPGVFRVLCLGGSGIFGMGVREEETLTGHLQLLFAETGLKHVEFVNAGCPGSGPLTNYLRLRQRFIALQPDLVVLCLRPEEVELDRDVRGGLTLDEHGNPAFASHPNLQAKESHELAALCEEFATADWVIGKAGPLFGLSNTNASVPVSSDEPISLKPLVSMWSFTQSINADLMISIVPNAWDLEPQTGRAPSRNALAFDRDLHAYFADRGIDSLTLIHNSIQLFEQTGDRTLFFYEKNGHLTPTGNSLYARSLAKSIVDHVPEILQPEIPPTLPAPSLKSSPLNTETQGHSLPLTREKAVPQQIVR</sequence>
<dbReference type="OrthoDB" id="208619at2"/>
<dbReference type="Gene3D" id="3.40.50.1110">
    <property type="entry name" value="SGNH hydrolase"/>
    <property type="match status" value="1"/>
</dbReference>
<gene>
    <name evidence="3" type="ORF">Mal48_41600</name>
</gene>
<protein>
    <recommendedName>
        <fullName evidence="5">SGNH hydrolase-type esterase domain-containing protein</fullName>
    </recommendedName>
</protein>
<dbReference type="InterPro" id="IPR036514">
    <property type="entry name" value="SGNH_hydro_sf"/>
</dbReference>